<dbReference type="RefSeq" id="XP_035342690.1">
    <property type="nucleotide sequence ID" value="XM_035486797.1"/>
</dbReference>
<dbReference type="InterPro" id="IPR027485">
    <property type="entry name" value="AMMECR1_N"/>
</dbReference>
<name>A0A7H8QRI9_TALRU</name>
<evidence type="ECO:0000259" key="2">
    <source>
        <dbReference type="PROSITE" id="PS51112"/>
    </source>
</evidence>
<protein>
    <recommendedName>
        <fullName evidence="2">AMMECR1 domain-containing protein</fullName>
    </recommendedName>
</protein>
<organism evidence="3 4">
    <name type="scientific">Talaromyces rugulosus</name>
    <name type="common">Penicillium rugulosum</name>
    <dbReference type="NCBI Taxonomy" id="121627"/>
    <lineage>
        <taxon>Eukaryota</taxon>
        <taxon>Fungi</taxon>
        <taxon>Dikarya</taxon>
        <taxon>Ascomycota</taxon>
        <taxon>Pezizomycotina</taxon>
        <taxon>Eurotiomycetes</taxon>
        <taxon>Eurotiomycetidae</taxon>
        <taxon>Eurotiales</taxon>
        <taxon>Trichocomaceae</taxon>
        <taxon>Talaromyces</taxon>
        <taxon>Talaromyces sect. Islandici</taxon>
    </lineage>
</organism>
<proteinExistence type="predicted"/>
<feature type="region of interest" description="Disordered" evidence="1">
    <location>
        <begin position="58"/>
        <end position="118"/>
    </location>
</feature>
<dbReference type="PANTHER" id="PTHR13016:SF0">
    <property type="entry name" value="AMME SYNDROME CANDIDATE GENE 1 PROTEIN"/>
    <property type="match status" value="1"/>
</dbReference>
<dbReference type="Pfam" id="PF01871">
    <property type="entry name" value="AMMECR1"/>
    <property type="match status" value="1"/>
</dbReference>
<dbReference type="InterPro" id="IPR002733">
    <property type="entry name" value="AMMECR1_domain"/>
</dbReference>
<feature type="compositionally biased region" description="Low complexity" evidence="1">
    <location>
        <begin position="82"/>
        <end position="109"/>
    </location>
</feature>
<dbReference type="GeneID" id="55991120"/>
<evidence type="ECO:0000256" key="1">
    <source>
        <dbReference type="SAM" id="MobiDB-lite"/>
    </source>
</evidence>
<evidence type="ECO:0000313" key="4">
    <source>
        <dbReference type="Proteomes" id="UP000509510"/>
    </source>
</evidence>
<sequence>MASPAQCFYCFETLASSFENEEPPSLAAIEESWWHYNQTKSDKAALLEENDDLANTEEGFNVEQPPSIKLPPVSRLQEQQGTPSDSSSVSTTPSTLSSHSSQSVLSNTTTVTTPGESLGYQRSKLSNQLYPLFVTWDLISRHGHKSLRGCIGTFEAQELSIGLKNYALISALEDTRFSPIPPSQLPSLSCSLTLLSDFEPCVDAMDWELGVHGLRISFIHRNRRYGSTYLPDVAVEQGWTKEETVESLMRKAGWDSSAARRLLKGNGGNAWDEVSDFKATRYQGLKASATYGEWQDWRNWVYADKSRLELLQS</sequence>
<dbReference type="AlphaFoldDB" id="A0A7H8QRI9"/>
<keyword evidence="4" id="KW-1185">Reference proteome</keyword>
<gene>
    <name evidence="3" type="ORF">TRUGW13939_03617</name>
</gene>
<dbReference type="Gene3D" id="3.30.700.20">
    <property type="entry name" value="Hypothetical protein ph0010, domain 1"/>
    <property type="match status" value="1"/>
</dbReference>
<feature type="domain" description="AMMECR1" evidence="2">
    <location>
        <begin position="92"/>
        <end position="298"/>
    </location>
</feature>
<evidence type="ECO:0000313" key="3">
    <source>
        <dbReference type="EMBL" id="QKX56512.1"/>
    </source>
</evidence>
<dbReference type="PANTHER" id="PTHR13016">
    <property type="entry name" value="AMMECR1 HOMOLOG"/>
    <property type="match status" value="1"/>
</dbReference>
<dbReference type="InterPro" id="IPR023473">
    <property type="entry name" value="AMMECR1"/>
</dbReference>
<dbReference type="SUPFAM" id="SSF143447">
    <property type="entry name" value="AMMECR1-like"/>
    <property type="match status" value="1"/>
</dbReference>
<dbReference type="KEGG" id="trg:TRUGW13939_03617"/>
<dbReference type="PROSITE" id="PS51112">
    <property type="entry name" value="AMMECR1"/>
    <property type="match status" value="1"/>
</dbReference>
<dbReference type="Proteomes" id="UP000509510">
    <property type="component" value="Chromosome II"/>
</dbReference>
<dbReference type="EMBL" id="CP055899">
    <property type="protein sequence ID" value="QKX56512.1"/>
    <property type="molecule type" value="Genomic_DNA"/>
</dbReference>
<dbReference type="OrthoDB" id="24630at2759"/>
<dbReference type="NCBIfam" id="TIGR00296">
    <property type="entry name" value="TIGR00296 family protein"/>
    <property type="match status" value="1"/>
</dbReference>
<reference evidence="4" key="1">
    <citation type="submission" date="2020-06" db="EMBL/GenBank/DDBJ databases">
        <title>A chromosome-scale genome assembly of Talaromyces rugulosus W13939.</title>
        <authorList>
            <person name="Wang B."/>
            <person name="Guo L."/>
            <person name="Ye K."/>
            <person name="Wang L."/>
        </authorList>
    </citation>
    <scope>NUCLEOTIDE SEQUENCE [LARGE SCALE GENOMIC DNA]</scope>
    <source>
        <strain evidence="4">W13939</strain>
    </source>
</reference>
<dbReference type="InterPro" id="IPR036071">
    <property type="entry name" value="AMMECR1_dom_sf"/>
</dbReference>
<accession>A0A7H8QRI9</accession>